<protein>
    <submittedName>
        <fullName evidence="1">Uncharacterized protein</fullName>
    </submittedName>
</protein>
<proteinExistence type="predicted"/>
<comment type="caution">
    <text evidence="1">The sequence shown here is derived from an EMBL/GenBank/DDBJ whole genome shotgun (WGS) entry which is preliminary data.</text>
</comment>
<dbReference type="RefSeq" id="WP_104526795.1">
    <property type="nucleotide sequence ID" value="NZ_POQT01000002.1"/>
</dbReference>
<organism evidence="1 2">
    <name type="scientific">Blastococcus saxobsidens</name>
    <dbReference type="NCBI Taxonomy" id="138336"/>
    <lineage>
        <taxon>Bacteria</taxon>
        <taxon>Bacillati</taxon>
        <taxon>Actinomycetota</taxon>
        <taxon>Actinomycetes</taxon>
        <taxon>Geodermatophilales</taxon>
        <taxon>Geodermatophilaceae</taxon>
        <taxon>Blastococcus</taxon>
    </lineage>
</organism>
<sequence length="114" mass="12247">MAVIRGDEELRNCAAVVADELSQDFYSADAKARFSGILATLQWVAGEVVPSPIDQRPGVTPSSQAVEDELANAYDVIYRRRPPSKVVNGSYAGGVEATLLWALGRSDEPPTPLD</sequence>
<dbReference type="AlphaFoldDB" id="A0A4Q7YB32"/>
<accession>A0A4Q7YB32</accession>
<reference evidence="1 2" key="1">
    <citation type="submission" date="2019-02" db="EMBL/GenBank/DDBJ databases">
        <title>Sequencing the genomes of 1000 actinobacteria strains.</title>
        <authorList>
            <person name="Klenk H.-P."/>
        </authorList>
    </citation>
    <scope>NUCLEOTIDE SEQUENCE [LARGE SCALE GENOMIC DNA]</scope>
    <source>
        <strain evidence="1 2">DSM 44509</strain>
    </source>
</reference>
<dbReference type="OrthoDB" id="5194485at2"/>
<gene>
    <name evidence="1" type="ORF">BKA19_3134</name>
</gene>
<evidence type="ECO:0000313" key="2">
    <source>
        <dbReference type="Proteomes" id="UP000292507"/>
    </source>
</evidence>
<name>A0A4Q7YB32_9ACTN</name>
<dbReference type="EMBL" id="SHKV01000001">
    <property type="protein sequence ID" value="RZU33411.1"/>
    <property type="molecule type" value="Genomic_DNA"/>
</dbReference>
<keyword evidence="2" id="KW-1185">Reference proteome</keyword>
<evidence type="ECO:0000313" key="1">
    <source>
        <dbReference type="EMBL" id="RZU33411.1"/>
    </source>
</evidence>
<dbReference type="Proteomes" id="UP000292507">
    <property type="component" value="Unassembled WGS sequence"/>
</dbReference>